<proteinExistence type="predicted"/>
<dbReference type="AlphaFoldDB" id="A0A857N5W6"/>
<protein>
    <submittedName>
        <fullName evidence="3">Uncharacterized protein</fullName>
    </submittedName>
</protein>
<organism evidence="3 4">
    <name type="scientific">Candidatus Chazhemtobacterium aquaticus</name>
    <dbReference type="NCBI Taxonomy" id="2715735"/>
    <lineage>
        <taxon>Bacteria</taxon>
        <taxon>Candidatus Chazhemtobacteraceae</taxon>
        <taxon>Candidatus Chazhemtobacterium</taxon>
    </lineage>
</organism>
<dbReference type="EMBL" id="CP047901">
    <property type="protein sequence ID" value="QHO63364.1"/>
    <property type="molecule type" value="Genomic_DNA"/>
</dbReference>
<feature type="transmembrane region" description="Helical" evidence="1">
    <location>
        <begin position="167"/>
        <end position="200"/>
    </location>
</feature>
<dbReference type="KEGG" id="caqa:MICH65_0383"/>
<feature type="signal peptide" evidence="2">
    <location>
        <begin position="1"/>
        <end position="20"/>
    </location>
</feature>
<evidence type="ECO:0000256" key="1">
    <source>
        <dbReference type="SAM" id="Phobius"/>
    </source>
</evidence>
<keyword evidence="1" id="KW-1133">Transmembrane helix</keyword>
<name>A0A857N5W6_9BACT</name>
<gene>
    <name evidence="3" type="ORF">MICH65_0383</name>
</gene>
<keyword evidence="4" id="KW-1185">Reference proteome</keyword>
<dbReference type="RefSeq" id="WP_161931749.1">
    <property type="nucleotide sequence ID" value="NZ_CP047901.1"/>
</dbReference>
<keyword evidence="1" id="KW-0472">Membrane</keyword>
<feature type="chain" id="PRO_5032391708" evidence="2">
    <location>
        <begin position="21"/>
        <end position="220"/>
    </location>
</feature>
<reference evidence="4" key="1">
    <citation type="journal article" date="2020" name="Microorganisms">
        <title>Complete Genome of a Member of a New Bacterial Lineage in the Microgenomates Group Reveals an Unusual Nucleotide Composition Disparity Between Two Strands of DNA and Limited Metabolic Potential.</title>
        <authorList>
            <person name="Kadnikov V.V."/>
            <person name="Mardanov A.V."/>
            <person name="Beletsky A.V."/>
            <person name="Karnachuk O.V."/>
            <person name="Ravin N.V."/>
        </authorList>
    </citation>
    <scope>NUCLEOTIDE SEQUENCE [LARGE SCALE GENOMIC DNA]</scope>
</reference>
<accession>A0A857N5W6</accession>
<evidence type="ECO:0000313" key="4">
    <source>
        <dbReference type="Proteomes" id="UP000463983"/>
    </source>
</evidence>
<evidence type="ECO:0000256" key="2">
    <source>
        <dbReference type="SAM" id="SignalP"/>
    </source>
</evidence>
<sequence>MKIKLGLVLFGLVFLLARSAASVEAQVGMMASEGVDEEFGGHEELEVVIGELVDKYEVETVDDLDCELVSDEDMVRLGDAVMERMHPGERHEEMDRMMGGEESEGWWNVHLQMGRNYLGCDEDSPAVVWGGAIGGMMGRMWPMAFDWDRWGGEVEVNDKALNWVGKFIPWIGLVVFLVIGVKLLLLVLVITLLVMAIRYLWRSGDMEGGKVGSSSRKKGK</sequence>
<dbReference type="Proteomes" id="UP000463983">
    <property type="component" value="Chromosome"/>
</dbReference>
<keyword evidence="2" id="KW-0732">Signal</keyword>
<evidence type="ECO:0000313" key="3">
    <source>
        <dbReference type="EMBL" id="QHO63364.1"/>
    </source>
</evidence>
<keyword evidence="1" id="KW-0812">Transmembrane</keyword>